<keyword evidence="1" id="KW-1133">Transmembrane helix</keyword>
<evidence type="ECO:0000256" key="1">
    <source>
        <dbReference type="SAM" id="Phobius"/>
    </source>
</evidence>
<dbReference type="EMBL" id="BMQJ01000043">
    <property type="protein sequence ID" value="GGQ35661.1"/>
    <property type="molecule type" value="Genomic_DNA"/>
</dbReference>
<evidence type="ECO:0000313" key="3">
    <source>
        <dbReference type="Proteomes" id="UP000611554"/>
    </source>
</evidence>
<keyword evidence="1" id="KW-0472">Membrane</keyword>
<accession>A0ABQ2RLQ9</accession>
<dbReference type="Proteomes" id="UP000611554">
    <property type="component" value="Unassembled WGS sequence"/>
</dbReference>
<name>A0ABQ2RLQ9_9ACTN</name>
<sequence>MVTARTWRDKSGTITITGAFSQVVVLDICLYVNPLALSGVLGLWAYIGMDGTGMRAEPLPMTSRLCRCG</sequence>
<organism evidence="2 3">
    <name type="scientific">Streptosporangium pseudovulgare</name>
    <dbReference type="NCBI Taxonomy" id="35765"/>
    <lineage>
        <taxon>Bacteria</taxon>
        <taxon>Bacillati</taxon>
        <taxon>Actinomycetota</taxon>
        <taxon>Actinomycetes</taxon>
        <taxon>Streptosporangiales</taxon>
        <taxon>Streptosporangiaceae</taxon>
        <taxon>Streptosporangium</taxon>
    </lineage>
</organism>
<reference evidence="3" key="1">
    <citation type="journal article" date="2019" name="Int. J. Syst. Evol. Microbiol.">
        <title>The Global Catalogue of Microorganisms (GCM) 10K type strain sequencing project: providing services to taxonomists for standard genome sequencing and annotation.</title>
        <authorList>
            <consortium name="The Broad Institute Genomics Platform"/>
            <consortium name="The Broad Institute Genome Sequencing Center for Infectious Disease"/>
            <person name="Wu L."/>
            <person name="Ma J."/>
        </authorList>
    </citation>
    <scope>NUCLEOTIDE SEQUENCE [LARGE SCALE GENOMIC DNA]</scope>
    <source>
        <strain evidence="3">JCM 3115</strain>
    </source>
</reference>
<comment type="caution">
    <text evidence="2">The sequence shown here is derived from an EMBL/GenBank/DDBJ whole genome shotgun (WGS) entry which is preliminary data.</text>
</comment>
<evidence type="ECO:0000313" key="2">
    <source>
        <dbReference type="EMBL" id="GGQ35661.1"/>
    </source>
</evidence>
<proteinExistence type="predicted"/>
<protein>
    <submittedName>
        <fullName evidence="2">Uncharacterized protein</fullName>
    </submittedName>
</protein>
<gene>
    <name evidence="2" type="ORF">GCM10010140_77020</name>
</gene>
<keyword evidence="1" id="KW-0812">Transmembrane</keyword>
<feature type="transmembrane region" description="Helical" evidence="1">
    <location>
        <begin position="20"/>
        <end position="47"/>
    </location>
</feature>
<keyword evidence="3" id="KW-1185">Reference proteome</keyword>